<dbReference type="Proteomes" id="UP000183832">
    <property type="component" value="Unassembled WGS sequence"/>
</dbReference>
<evidence type="ECO:0000313" key="1">
    <source>
        <dbReference type="EMBL" id="CRL07334.1"/>
    </source>
</evidence>
<evidence type="ECO:0000313" key="2">
    <source>
        <dbReference type="Proteomes" id="UP000183832"/>
    </source>
</evidence>
<accession>A0A1J1J787</accession>
<sequence>MEEKVIFKNNSCAYKSILLRTNQTIKTFDAESFMKITSVLLASFKKYFHVACEKKEYSRSPQTQILPLMNKQNKKKQQNWKTSKTIACPKRRPHIAIAKTNNISNRKQFHAHPLELPLNVE</sequence>
<dbReference type="AlphaFoldDB" id="A0A1J1J787"/>
<protein>
    <submittedName>
        <fullName evidence="1">CLUMA_CG020313, isoform A</fullName>
    </submittedName>
</protein>
<dbReference type="EMBL" id="CVRI01000070">
    <property type="protein sequence ID" value="CRL07334.1"/>
    <property type="molecule type" value="Genomic_DNA"/>
</dbReference>
<name>A0A1J1J787_9DIPT</name>
<keyword evidence="2" id="KW-1185">Reference proteome</keyword>
<reference evidence="1 2" key="1">
    <citation type="submission" date="2015-04" db="EMBL/GenBank/DDBJ databases">
        <authorList>
            <person name="Syromyatnikov M.Y."/>
            <person name="Popov V.N."/>
        </authorList>
    </citation>
    <scope>NUCLEOTIDE SEQUENCE [LARGE SCALE GENOMIC DNA]</scope>
</reference>
<gene>
    <name evidence="1" type="ORF">CLUMA_CG020313</name>
</gene>
<organism evidence="1 2">
    <name type="scientific">Clunio marinus</name>
    <dbReference type="NCBI Taxonomy" id="568069"/>
    <lineage>
        <taxon>Eukaryota</taxon>
        <taxon>Metazoa</taxon>
        <taxon>Ecdysozoa</taxon>
        <taxon>Arthropoda</taxon>
        <taxon>Hexapoda</taxon>
        <taxon>Insecta</taxon>
        <taxon>Pterygota</taxon>
        <taxon>Neoptera</taxon>
        <taxon>Endopterygota</taxon>
        <taxon>Diptera</taxon>
        <taxon>Nematocera</taxon>
        <taxon>Chironomoidea</taxon>
        <taxon>Chironomidae</taxon>
        <taxon>Clunio</taxon>
    </lineage>
</organism>
<proteinExistence type="predicted"/>